<keyword evidence="3" id="KW-1185">Reference proteome</keyword>
<comment type="caution">
    <text evidence="2">The sequence shown here is derived from an EMBL/GenBank/DDBJ whole genome shotgun (WGS) entry which is preliminary data.</text>
</comment>
<reference evidence="2 3" key="1">
    <citation type="submission" date="2020-04" db="EMBL/GenBank/DDBJ databases">
        <title>Chromosome-level genome assembly of a cyprinid fish Onychostoma macrolepis by integration of Nanopore Sequencing, Bionano and Hi-C technology.</title>
        <authorList>
            <person name="Wang D."/>
        </authorList>
    </citation>
    <scope>NUCLEOTIDE SEQUENCE [LARGE SCALE GENOMIC DNA]</scope>
    <source>
        <strain evidence="2">SWU-2019</strain>
        <tissue evidence="2">Muscle</tissue>
    </source>
</reference>
<organism evidence="2 3">
    <name type="scientific">Onychostoma macrolepis</name>
    <dbReference type="NCBI Taxonomy" id="369639"/>
    <lineage>
        <taxon>Eukaryota</taxon>
        <taxon>Metazoa</taxon>
        <taxon>Chordata</taxon>
        <taxon>Craniata</taxon>
        <taxon>Vertebrata</taxon>
        <taxon>Euteleostomi</taxon>
        <taxon>Actinopterygii</taxon>
        <taxon>Neopterygii</taxon>
        <taxon>Teleostei</taxon>
        <taxon>Ostariophysi</taxon>
        <taxon>Cypriniformes</taxon>
        <taxon>Cyprinidae</taxon>
        <taxon>Acrossocheilinae</taxon>
        <taxon>Onychostoma</taxon>
    </lineage>
</organism>
<name>A0A7J6D746_9TELE</name>
<dbReference type="Proteomes" id="UP000579812">
    <property type="component" value="Unassembled WGS sequence"/>
</dbReference>
<dbReference type="EMBL" id="JAAMOB010000003">
    <property type="protein sequence ID" value="KAF4115086.1"/>
    <property type="molecule type" value="Genomic_DNA"/>
</dbReference>
<dbReference type="InterPro" id="IPR058913">
    <property type="entry name" value="Integrase_dom_put"/>
</dbReference>
<evidence type="ECO:0000313" key="3">
    <source>
        <dbReference type="Proteomes" id="UP000579812"/>
    </source>
</evidence>
<dbReference type="AlphaFoldDB" id="A0A7J6D746"/>
<evidence type="ECO:0000313" key="2">
    <source>
        <dbReference type="EMBL" id="KAF4115086.1"/>
    </source>
</evidence>
<sequence>MAQHGLRVSDLFSTLEDAELDALVEDVLKRHPLKRVQSKAGFELLHISIPGSWRDVYAGVLDLFYTIFTNLENDGLLNPDDEVHLYALQRCFLPHVQKHLQYFQDGWNHHKLRTEGNQSPIQLWLSHQLQDPIQIDAMQYGIDWRGPCGHHEPRVVIPKGQIQLTQEDAERFPDPDVPLSNVSEVYRETVMLLYEMLE</sequence>
<proteinExistence type="predicted"/>
<feature type="domain" description="Integrase core" evidence="1">
    <location>
        <begin position="47"/>
        <end position="131"/>
    </location>
</feature>
<dbReference type="PANTHER" id="PTHR46791">
    <property type="entry name" value="EXPRESSED PROTEIN"/>
    <property type="match status" value="1"/>
</dbReference>
<accession>A0A7J6D746</accession>
<gene>
    <name evidence="2" type="ORF">G5714_002575</name>
</gene>
<evidence type="ECO:0000259" key="1">
    <source>
        <dbReference type="Pfam" id="PF24764"/>
    </source>
</evidence>
<protein>
    <recommendedName>
        <fullName evidence="1">Integrase core domain-containing protein</fullName>
    </recommendedName>
</protein>
<dbReference type="Pfam" id="PF24764">
    <property type="entry name" value="rva_4"/>
    <property type="match status" value="1"/>
</dbReference>
<dbReference type="PANTHER" id="PTHR46791:SF4">
    <property type="match status" value="1"/>
</dbReference>